<feature type="transmembrane region" description="Helical" evidence="6">
    <location>
        <begin position="178"/>
        <end position="202"/>
    </location>
</feature>
<proteinExistence type="predicted"/>
<dbReference type="AlphaFoldDB" id="A0A6N8U2Y4"/>
<dbReference type="GO" id="GO:0032153">
    <property type="term" value="C:cell division site"/>
    <property type="evidence" value="ECO:0007669"/>
    <property type="project" value="TreeGrafter"/>
</dbReference>
<evidence type="ECO:0000256" key="4">
    <source>
        <dbReference type="ARBA" id="ARBA00022989"/>
    </source>
</evidence>
<evidence type="ECO:0000256" key="6">
    <source>
        <dbReference type="SAM" id="Phobius"/>
    </source>
</evidence>
<dbReference type="Proteomes" id="UP000434036">
    <property type="component" value="Unassembled WGS sequence"/>
</dbReference>
<dbReference type="GO" id="GO:0015648">
    <property type="term" value="F:lipid-linked peptidoglycan transporter activity"/>
    <property type="evidence" value="ECO:0007669"/>
    <property type="project" value="TreeGrafter"/>
</dbReference>
<evidence type="ECO:0000313" key="7">
    <source>
        <dbReference type="EMBL" id="MXQ72628.1"/>
    </source>
</evidence>
<reference evidence="7 8" key="2">
    <citation type="submission" date="2020-01" db="EMBL/GenBank/DDBJ databases">
        <title>Clostridiaceae sp. nov. isolated from the gut of human by culturomics.</title>
        <authorList>
            <person name="Chang Y."/>
        </authorList>
    </citation>
    <scope>NUCLEOTIDE SEQUENCE [LARGE SCALE GENOMIC DNA]</scope>
    <source>
        <strain evidence="7 8">DONG20-135</strain>
    </source>
</reference>
<keyword evidence="5 6" id="KW-0472">Membrane</keyword>
<keyword evidence="3" id="KW-0133">Cell shape</keyword>
<reference evidence="7 8" key="1">
    <citation type="submission" date="2019-12" db="EMBL/GenBank/DDBJ databases">
        <authorList>
            <person name="Yang R."/>
        </authorList>
    </citation>
    <scope>NUCLEOTIDE SEQUENCE [LARGE SCALE GENOMIC DNA]</scope>
    <source>
        <strain evidence="7 8">DONG20-135</strain>
    </source>
</reference>
<feature type="transmembrane region" description="Helical" evidence="6">
    <location>
        <begin position="209"/>
        <end position="229"/>
    </location>
</feature>
<feature type="transmembrane region" description="Helical" evidence="6">
    <location>
        <begin position="296"/>
        <end position="318"/>
    </location>
</feature>
<dbReference type="EMBL" id="WUUQ01000001">
    <property type="protein sequence ID" value="MXQ72628.1"/>
    <property type="molecule type" value="Genomic_DNA"/>
</dbReference>
<feature type="transmembrane region" description="Helical" evidence="6">
    <location>
        <begin position="338"/>
        <end position="365"/>
    </location>
</feature>
<comment type="subcellular location">
    <subcellularLocation>
        <location evidence="1">Membrane</location>
        <topology evidence="1">Multi-pass membrane protein</topology>
    </subcellularLocation>
</comment>
<dbReference type="PANTHER" id="PTHR30474:SF1">
    <property type="entry name" value="PEPTIDOGLYCAN GLYCOSYLTRANSFERASE MRDB"/>
    <property type="match status" value="1"/>
</dbReference>
<dbReference type="GO" id="GO:0005886">
    <property type="term" value="C:plasma membrane"/>
    <property type="evidence" value="ECO:0007669"/>
    <property type="project" value="TreeGrafter"/>
</dbReference>
<keyword evidence="8" id="KW-1185">Reference proteome</keyword>
<evidence type="ECO:0000256" key="2">
    <source>
        <dbReference type="ARBA" id="ARBA00022692"/>
    </source>
</evidence>
<feature type="transmembrane region" description="Helical" evidence="6">
    <location>
        <begin position="81"/>
        <end position="99"/>
    </location>
</feature>
<sequence>MKQELSRVKEAKHFDFLLIGVIFVMFLTSLVAIYSAFPLLPAYLSGTKLIAQQIMWYVLGFIALGVIMFNGNDNIYDFAKIGYWILMGALVLLLINQGVNRIFGDSVNLPFIHSTNGATSWFYFPGFSIQPSEFMKIILIIIVANIINEHNKDKTEFTFQSDFELFIKIGKWAVPPMLLILIQPDTGVVIIIAISILIMLMCSGIRREWILVGLSILVVGVALFLYLYYYHNADFIAMMGGSYKVKRITGWLSTENYIQSDGNQLYTALLALGSAGIFGYGLQAKVVTILEPQTDFIFAVFGQSFGLIGTLLIIALCIMLDYCLYRIIIRSRNTFEKLIVIGILGILLFQQIQNIGMIIGLLPITGITLPFISYGGSSILSYLLAFGIVMNTSAKARRSSDYKYE</sequence>
<comment type="caution">
    <text evidence="7">The sequence shown here is derived from an EMBL/GenBank/DDBJ whole genome shotgun (WGS) entry which is preliminary data.</text>
</comment>
<evidence type="ECO:0000313" key="8">
    <source>
        <dbReference type="Proteomes" id="UP000434036"/>
    </source>
</evidence>
<organism evidence="7 8">
    <name type="scientific">Copranaerobaculum intestinale</name>
    <dbReference type="NCBI Taxonomy" id="2692629"/>
    <lineage>
        <taxon>Bacteria</taxon>
        <taxon>Bacillati</taxon>
        <taxon>Bacillota</taxon>
        <taxon>Erysipelotrichia</taxon>
        <taxon>Erysipelotrichales</taxon>
        <taxon>Erysipelotrichaceae</taxon>
        <taxon>Copranaerobaculum</taxon>
    </lineage>
</organism>
<dbReference type="Pfam" id="PF01098">
    <property type="entry name" value="FTSW_RODA_SPOVE"/>
    <property type="match status" value="1"/>
</dbReference>
<keyword evidence="4 6" id="KW-1133">Transmembrane helix</keyword>
<evidence type="ECO:0000256" key="1">
    <source>
        <dbReference type="ARBA" id="ARBA00004141"/>
    </source>
</evidence>
<accession>A0A6N8U2Y4</accession>
<protein>
    <submittedName>
        <fullName evidence="7">FtsW/RodA/SpoVE family cell cycle protein</fullName>
    </submittedName>
</protein>
<feature type="transmembrane region" description="Helical" evidence="6">
    <location>
        <begin position="16"/>
        <end position="37"/>
    </location>
</feature>
<dbReference type="PANTHER" id="PTHR30474">
    <property type="entry name" value="CELL CYCLE PROTEIN"/>
    <property type="match status" value="1"/>
</dbReference>
<evidence type="ECO:0000256" key="3">
    <source>
        <dbReference type="ARBA" id="ARBA00022960"/>
    </source>
</evidence>
<dbReference type="GO" id="GO:0008360">
    <property type="term" value="P:regulation of cell shape"/>
    <property type="evidence" value="ECO:0007669"/>
    <property type="project" value="UniProtKB-KW"/>
</dbReference>
<keyword evidence="2 6" id="KW-0812">Transmembrane</keyword>
<dbReference type="InterPro" id="IPR018365">
    <property type="entry name" value="Cell_cycle_FtsW-rel_CS"/>
</dbReference>
<feature type="transmembrane region" description="Helical" evidence="6">
    <location>
        <begin position="49"/>
        <end position="69"/>
    </location>
</feature>
<dbReference type="PROSITE" id="PS00428">
    <property type="entry name" value="FTSW_RODA_SPOVE"/>
    <property type="match status" value="1"/>
</dbReference>
<evidence type="ECO:0000256" key="5">
    <source>
        <dbReference type="ARBA" id="ARBA00023136"/>
    </source>
</evidence>
<dbReference type="RefSeq" id="WP_160624115.1">
    <property type="nucleotide sequence ID" value="NZ_WUUQ01000001.1"/>
</dbReference>
<dbReference type="GO" id="GO:0051301">
    <property type="term" value="P:cell division"/>
    <property type="evidence" value="ECO:0007669"/>
    <property type="project" value="InterPro"/>
</dbReference>
<dbReference type="InterPro" id="IPR001182">
    <property type="entry name" value="FtsW/RodA"/>
</dbReference>
<feature type="transmembrane region" description="Helical" evidence="6">
    <location>
        <begin position="371"/>
        <end position="390"/>
    </location>
</feature>
<gene>
    <name evidence="7" type="ORF">GSF08_01545</name>
</gene>
<name>A0A6N8U2Y4_9FIRM</name>